<dbReference type="PANTHER" id="PTHR21087">
    <property type="entry name" value="SHIKIMATE KINASE"/>
    <property type="match status" value="1"/>
</dbReference>
<dbReference type="UniPathway" id="UPA00053">
    <property type="reaction ID" value="UER00088"/>
</dbReference>
<comment type="pathway">
    <text evidence="1 11">Metabolic intermediate biosynthesis; chorismate biosynthesis; chorismate from D-erythrose 4-phosphate and phosphoenolpyruvate: step 5/7.</text>
</comment>
<dbReference type="OrthoDB" id="9800332at2"/>
<evidence type="ECO:0000256" key="6">
    <source>
        <dbReference type="ARBA" id="ARBA00022741"/>
    </source>
</evidence>
<gene>
    <name evidence="11" type="primary">aroK</name>
    <name evidence="12" type="ORF">SAMN05443507_1133</name>
</gene>
<dbReference type="InterPro" id="IPR023000">
    <property type="entry name" value="Shikimate_kinase_CS"/>
</dbReference>
<keyword evidence="11" id="KW-0963">Cytoplasm</keyword>
<comment type="subunit">
    <text evidence="11">Monomer.</text>
</comment>
<evidence type="ECO:0000256" key="11">
    <source>
        <dbReference type="HAMAP-Rule" id="MF_00109"/>
    </source>
</evidence>
<dbReference type="PRINTS" id="PR01100">
    <property type="entry name" value="SHIKIMTKNASE"/>
</dbReference>
<dbReference type="PANTHER" id="PTHR21087:SF16">
    <property type="entry name" value="SHIKIMATE KINASE 1, CHLOROPLASTIC"/>
    <property type="match status" value="1"/>
</dbReference>
<comment type="cofactor">
    <cofactor evidence="11">
        <name>Mg(2+)</name>
        <dbReference type="ChEBI" id="CHEBI:18420"/>
    </cofactor>
    <text evidence="11">Binds 1 Mg(2+) ion per subunit.</text>
</comment>
<evidence type="ECO:0000256" key="9">
    <source>
        <dbReference type="ARBA" id="ARBA00023141"/>
    </source>
</evidence>
<feature type="binding site" evidence="11">
    <location>
        <position position="83"/>
    </location>
    <ligand>
        <name>substrate</name>
    </ligand>
</feature>
<protein>
    <recommendedName>
        <fullName evidence="3 11">Shikimate kinase</fullName>
        <shortName evidence="11">SK</shortName>
        <ecNumber evidence="3 11">2.7.1.71</ecNumber>
    </recommendedName>
</protein>
<evidence type="ECO:0000256" key="5">
    <source>
        <dbReference type="ARBA" id="ARBA00022679"/>
    </source>
</evidence>
<dbReference type="STRING" id="1830138.SAMN05443507_1133"/>
<feature type="binding site" evidence="11">
    <location>
        <position position="59"/>
    </location>
    <ligand>
        <name>substrate</name>
    </ligand>
</feature>
<dbReference type="RefSeq" id="WP_083574220.1">
    <property type="nucleotide sequence ID" value="NZ_FRAF01000013.1"/>
</dbReference>
<evidence type="ECO:0000256" key="2">
    <source>
        <dbReference type="ARBA" id="ARBA00006997"/>
    </source>
</evidence>
<evidence type="ECO:0000256" key="4">
    <source>
        <dbReference type="ARBA" id="ARBA00022605"/>
    </source>
</evidence>
<dbReference type="AlphaFoldDB" id="A0A1M6S203"/>
<comment type="catalytic activity">
    <reaction evidence="10 11">
        <text>shikimate + ATP = 3-phosphoshikimate + ADP + H(+)</text>
        <dbReference type="Rhea" id="RHEA:13121"/>
        <dbReference type="ChEBI" id="CHEBI:15378"/>
        <dbReference type="ChEBI" id="CHEBI:30616"/>
        <dbReference type="ChEBI" id="CHEBI:36208"/>
        <dbReference type="ChEBI" id="CHEBI:145989"/>
        <dbReference type="ChEBI" id="CHEBI:456216"/>
        <dbReference type="EC" id="2.7.1.71"/>
    </reaction>
</comment>
<evidence type="ECO:0000256" key="7">
    <source>
        <dbReference type="ARBA" id="ARBA00022777"/>
    </source>
</evidence>
<dbReference type="GO" id="GO:0005524">
    <property type="term" value="F:ATP binding"/>
    <property type="evidence" value="ECO:0007669"/>
    <property type="project" value="UniProtKB-UniRule"/>
</dbReference>
<keyword evidence="9 11" id="KW-0057">Aromatic amino acid biosynthesis</keyword>
<evidence type="ECO:0000313" key="12">
    <source>
        <dbReference type="EMBL" id="SHK38691.1"/>
    </source>
</evidence>
<keyword evidence="11" id="KW-0460">Magnesium</keyword>
<feature type="binding site" evidence="11">
    <location>
        <position position="17"/>
    </location>
    <ligand>
        <name>Mg(2+)</name>
        <dbReference type="ChEBI" id="CHEBI:18420"/>
    </ligand>
</feature>
<name>A0A1M6S203_9BACL</name>
<keyword evidence="11" id="KW-0479">Metal-binding</keyword>
<keyword evidence="13" id="KW-1185">Reference proteome</keyword>
<dbReference type="PROSITE" id="PS01128">
    <property type="entry name" value="SHIKIMATE_KINASE"/>
    <property type="match status" value="1"/>
</dbReference>
<comment type="similarity">
    <text evidence="2 11">Belongs to the shikimate kinase family.</text>
</comment>
<dbReference type="CDD" id="cd00464">
    <property type="entry name" value="SK"/>
    <property type="match status" value="1"/>
</dbReference>
<reference evidence="13" key="1">
    <citation type="submission" date="2016-11" db="EMBL/GenBank/DDBJ databases">
        <authorList>
            <person name="Varghese N."/>
            <person name="Submissions S."/>
        </authorList>
    </citation>
    <scope>NUCLEOTIDE SEQUENCE [LARGE SCALE GENOMIC DNA]</scope>
    <source>
        <strain evidence="13">USBA-503</strain>
    </source>
</reference>
<keyword evidence="7 11" id="KW-0418">Kinase</keyword>
<dbReference type="GO" id="GO:0005829">
    <property type="term" value="C:cytosol"/>
    <property type="evidence" value="ECO:0007669"/>
    <property type="project" value="TreeGrafter"/>
</dbReference>
<dbReference type="HAMAP" id="MF_00109">
    <property type="entry name" value="Shikimate_kinase"/>
    <property type="match status" value="1"/>
</dbReference>
<keyword evidence="8 11" id="KW-0067">ATP-binding</keyword>
<dbReference type="GO" id="GO:0009073">
    <property type="term" value="P:aromatic amino acid family biosynthetic process"/>
    <property type="evidence" value="ECO:0007669"/>
    <property type="project" value="UniProtKB-KW"/>
</dbReference>
<feature type="binding site" evidence="11">
    <location>
        <position position="35"/>
    </location>
    <ligand>
        <name>substrate</name>
    </ligand>
</feature>
<sequence length="176" mass="20102">MSTLPIALVGMMGSGKSTIAKKISYKLNVPFQDLDDLITSEIGCSIQVFFQKYGERTFRQIEARLFQQISKQTDSPLILATGGGVIIDEENRKYLKRNWWSVYLQTSPYILVKRLKKEVDSRPLLNENIHDTLEQKIHDILETRHPLYLEVASFIVDTSSLSVEEVCSSIVAEYQT</sequence>
<feature type="binding site" evidence="11">
    <location>
        <begin position="13"/>
        <end position="18"/>
    </location>
    <ligand>
        <name>ATP</name>
        <dbReference type="ChEBI" id="CHEBI:30616"/>
    </ligand>
</feature>
<dbReference type="InterPro" id="IPR000623">
    <property type="entry name" value="Shikimate_kinase/TSH1"/>
</dbReference>
<evidence type="ECO:0000256" key="1">
    <source>
        <dbReference type="ARBA" id="ARBA00004842"/>
    </source>
</evidence>
<keyword evidence="5 11" id="KW-0808">Transferase</keyword>
<dbReference type="EMBL" id="FRAF01000013">
    <property type="protein sequence ID" value="SHK38691.1"/>
    <property type="molecule type" value="Genomic_DNA"/>
</dbReference>
<evidence type="ECO:0000313" key="13">
    <source>
        <dbReference type="Proteomes" id="UP000184016"/>
    </source>
</evidence>
<comment type="caution">
    <text evidence="11">Lacks conserved residue(s) required for the propagation of feature annotation.</text>
</comment>
<dbReference type="Gene3D" id="3.40.50.300">
    <property type="entry name" value="P-loop containing nucleotide triphosphate hydrolases"/>
    <property type="match status" value="1"/>
</dbReference>
<evidence type="ECO:0000256" key="8">
    <source>
        <dbReference type="ARBA" id="ARBA00022840"/>
    </source>
</evidence>
<feature type="binding site" evidence="11">
    <location>
        <position position="144"/>
    </location>
    <ligand>
        <name>substrate</name>
    </ligand>
</feature>
<dbReference type="GO" id="GO:0000287">
    <property type="term" value="F:magnesium ion binding"/>
    <property type="evidence" value="ECO:0007669"/>
    <property type="project" value="UniProtKB-UniRule"/>
</dbReference>
<dbReference type="InterPro" id="IPR027417">
    <property type="entry name" value="P-loop_NTPase"/>
</dbReference>
<dbReference type="SUPFAM" id="SSF52540">
    <property type="entry name" value="P-loop containing nucleoside triphosphate hydrolases"/>
    <property type="match status" value="1"/>
</dbReference>
<dbReference type="EC" id="2.7.1.71" evidence="3 11"/>
<proteinExistence type="inferred from homology"/>
<comment type="function">
    <text evidence="11">Catalyzes the specific phosphorylation of the 3-hydroxyl group of shikimic acid using ATP as a cosubstrate.</text>
</comment>
<keyword evidence="6 11" id="KW-0547">Nucleotide-binding</keyword>
<accession>A0A1M6S203</accession>
<dbReference type="Pfam" id="PF01202">
    <property type="entry name" value="SKI"/>
    <property type="match status" value="1"/>
</dbReference>
<dbReference type="Proteomes" id="UP000184016">
    <property type="component" value="Unassembled WGS sequence"/>
</dbReference>
<dbReference type="GO" id="GO:0004765">
    <property type="term" value="F:shikimate kinase activity"/>
    <property type="evidence" value="ECO:0007669"/>
    <property type="project" value="UniProtKB-UniRule"/>
</dbReference>
<dbReference type="InterPro" id="IPR031322">
    <property type="entry name" value="Shikimate/glucono_kinase"/>
</dbReference>
<dbReference type="GO" id="GO:0009423">
    <property type="term" value="P:chorismate biosynthetic process"/>
    <property type="evidence" value="ECO:0007669"/>
    <property type="project" value="UniProtKB-UniRule"/>
</dbReference>
<evidence type="ECO:0000256" key="10">
    <source>
        <dbReference type="ARBA" id="ARBA00048567"/>
    </source>
</evidence>
<feature type="binding site" evidence="11">
    <location>
        <position position="122"/>
    </location>
    <ligand>
        <name>ATP</name>
        <dbReference type="ChEBI" id="CHEBI:30616"/>
    </ligand>
</feature>
<dbReference type="GO" id="GO:0008652">
    <property type="term" value="P:amino acid biosynthetic process"/>
    <property type="evidence" value="ECO:0007669"/>
    <property type="project" value="UniProtKB-KW"/>
</dbReference>
<organism evidence="12 13">
    <name type="scientific">Alicyclobacillus tolerans</name>
    <dbReference type="NCBI Taxonomy" id="90970"/>
    <lineage>
        <taxon>Bacteria</taxon>
        <taxon>Bacillati</taxon>
        <taxon>Bacillota</taxon>
        <taxon>Bacilli</taxon>
        <taxon>Bacillales</taxon>
        <taxon>Alicyclobacillaceae</taxon>
        <taxon>Alicyclobacillus</taxon>
    </lineage>
</organism>
<comment type="subcellular location">
    <subcellularLocation>
        <location evidence="11">Cytoplasm</location>
    </subcellularLocation>
</comment>
<evidence type="ECO:0000256" key="3">
    <source>
        <dbReference type="ARBA" id="ARBA00012154"/>
    </source>
</evidence>
<keyword evidence="4 11" id="KW-0028">Amino-acid biosynthesis</keyword>